<evidence type="ECO:0000256" key="2">
    <source>
        <dbReference type="ARBA" id="ARBA00024446"/>
    </source>
</evidence>
<evidence type="ECO:0000259" key="3">
    <source>
        <dbReference type="PROSITE" id="PS51931"/>
    </source>
</evidence>
<comment type="subcellular location">
    <subcellularLocation>
        <location evidence="1">Bacterial microcompartment</location>
    </subcellularLocation>
</comment>
<dbReference type="SUPFAM" id="SSF143414">
    <property type="entry name" value="CcmK-like"/>
    <property type="match status" value="1"/>
</dbReference>
<protein>
    <submittedName>
        <fullName evidence="4">BMC domain-containing protein</fullName>
    </submittedName>
</protein>
<dbReference type="InterPro" id="IPR000249">
    <property type="entry name" value="BMC_dom"/>
</dbReference>
<dbReference type="RefSeq" id="WP_042678944.1">
    <property type="nucleotide sequence ID" value="NZ_CABKTM010000008.1"/>
</dbReference>
<evidence type="ECO:0000313" key="4">
    <source>
        <dbReference type="EMBL" id="MCR2044915.1"/>
    </source>
</evidence>
<keyword evidence="5" id="KW-1185">Reference proteome</keyword>
<reference evidence="4" key="1">
    <citation type="submission" date="2022-07" db="EMBL/GenBank/DDBJ databases">
        <title>Enhanced cultured diversity of the mouse gut microbiota enables custom-made synthetic communities.</title>
        <authorList>
            <person name="Afrizal A."/>
        </authorList>
    </citation>
    <scope>NUCLEOTIDE SEQUENCE</scope>
    <source>
        <strain evidence="4">DSM 29482</strain>
    </source>
</reference>
<dbReference type="InterPro" id="IPR037233">
    <property type="entry name" value="CcmK-like_sf"/>
</dbReference>
<sequence length="101" mass="10880">MKFQIIKSPSKGTLDMLIRRMGTGNNKDLISTDAVGLVQGMMIDMICAADIAEKAVGVTVKDIRGSCPQNMIMIGIFGDTASVESAINEIKDSLKKEKDLC</sequence>
<dbReference type="Proteomes" id="UP001142078">
    <property type="component" value="Unassembled WGS sequence"/>
</dbReference>
<dbReference type="OrthoDB" id="3182611at2"/>
<accession>A0A9X2MJ10</accession>
<keyword evidence="2" id="KW-1283">Bacterial microcompartment</keyword>
<dbReference type="AlphaFoldDB" id="A0A9X2MJ10"/>
<name>A0A9X2MJ10_9FIRM</name>
<dbReference type="EMBL" id="JANJZL010000009">
    <property type="protein sequence ID" value="MCR2044915.1"/>
    <property type="molecule type" value="Genomic_DNA"/>
</dbReference>
<evidence type="ECO:0000256" key="1">
    <source>
        <dbReference type="ARBA" id="ARBA00024322"/>
    </source>
</evidence>
<gene>
    <name evidence="4" type="ORF">NSA23_12445</name>
</gene>
<dbReference type="GO" id="GO:0031469">
    <property type="term" value="C:bacterial microcompartment"/>
    <property type="evidence" value="ECO:0007669"/>
    <property type="project" value="UniProtKB-SubCell"/>
</dbReference>
<dbReference type="Pfam" id="PF00936">
    <property type="entry name" value="BMC"/>
    <property type="match status" value="1"/>
</dbReference>
<proteinExistence type="predicted"/>
<dbReference type="Gene3D" id="3.30.70.1710">
    <property type="match status" value="1"/>
</dbReference>
<feature type="domain" description="BMC circularly permuted" evidence="3">
    <location>
        <begin position="4"/>
        <end position="101"/>
    </location>
</feature>
<dbReference type="InterPro" id="IPR044870">
    <property type="entry name" value="BMC_CP"/>
</dbReference>
<dbReference type="SMART" id="SM00877">
    <property type="entry name" value="BMC"/>
    <property type="match status" value="1"/>
</dbReference>
<evidence type="ECO:0000313" key="5">
    <source>
        <dbReference type="Proteomes" id="UP001142078"/>
    </source>
</evidence>
<dbReference type="PROSITE" id="PS51931">
    <property type="entry name" value="BMC_CP"/>
    <property type="match status" value="1"/>
</dbReference>
<comment type="caution">
    <text evidence="4">The sequence shown here is derived from an EMBL/GenBank/DDBJ whole genome shotgun (WGS) entry which is preliminary data.</text>
</comment>
<organism evidence="4 5">
    <name type="scientific">Anaerosalibacter massiliensis</name>
    <dbReference type="NCBI Taxonomy" id="1347392"/>
    <lineage>
        <taxon>Bacteria</taxon>
        <taxon>Bacillati</taxon>
        <taxon>Bacillota</taxon>
        <taxon>Tissierellia</taxon>
        <taxon>Tissierellales</taxon>
        <taxon>Sporanaerobacteraceae</taxon>
        <taxon>Anaerosalibacter</taxon>
    </lineage>
</organism>